<evidence type="ECO:0008006" key="3">
    <source>
        <dbReference type="Google" id="ProtNLM"/>
    </source>
</evidence>
<accession>A0A538SMY4</accession>
<proteinExistence type="predicted"/>
<sequence length="28" mass="2935">MPARVPFAAATNPCLCGFRGHPKKACSC</sequence>
<gene>
    <name evidence="1" type="ORF">E6K72_08955</name>
</gene>
<organism evidence="1 2">
    <name type="scientific">Eiseniibacteriota bacterium</name>
    <dbReference type="NCBI Taxonomy" id="2212470"/>
    <lineage>
        <taxon>Bacteria</taxon>
        <taxon>Candidatus Eiseniibacteriota</taxon>
    </lineage>
</organism>
<protein>
    <recommendedName>
        <fullName evidence="3">Magnesium chelatase ChlI-like catalytic domain-containing protein</fullName>
    </recommendedName>
</protein>
<dbReference type="Proteomes" id="UP000317716">
    <property type="component" value="Unassembled WGS sequence"/>
</dbReference>
<name>A0A538SMY4_UNCEI</name>
<dbReference type="EMBL" id="VBOS01000314">
    <property type="protein sequence ID" value="TMQ52733.1"/>
    <property type="molecule type" value="Genomic_DNA"/>
</dbReference>
<evidence type="ECO:0000313" key="1">
    <source>
        <dbReference type="EMBL" id="TMQ52733.1"/>
    </source>
</evidence>
<dbReference type="AlphaFoldDB" id="A0A538SMY4"/>
<reference evidence="1 2" key="1">
    <citation type="journal article" date="2019" name="Nat. Microbiol.">
        <title>Mediterranean grassland soil C-N compound turnover is dependent on rainfall and depth, and is mediated by genomically divergent microorganisms.</title>
        <authorList>
            <person name="Diamond S."/>
            <person name="Andeer P.F."/>
            <person name="Li Z."/>
            <person name="Crits-Christoph A."/>
            <person name="Burstein D."/>
            <person name="Anantharaman K."/>
            <person name="Lane K.R."/>
            <person name="Thomas B.C."/>
            <person name="Pan C."/>
            <person name="Northen T.R."/>
            <person name="Banfield J.F."/>
        </authorList>
    </citation>
    <scope>NUCLEOTIDE SEQUENCE [LARGE SCALE GENOMIC DNA]</scope>
    <source>
        <strain evidence="1">WS_2</strain>
    </source>
</reference>
<comment type="caution">
    <text evidence="1">The sequence shown here is derived from an EMBL/GenBank/DDBJ whole genome shotgun (WGS) entry which is preliminary data.</text>
</comment>
<evidence type="ECO:0000313" key="2">
    <source>
        <dbReference type="Proteomes" id="UP000317716"/>
    </source>
</evidence>